<protein>
    <submittedName>
        <fullName evidence="2">Uncharacterized protein</fullName>
    </submittedName>
</protein>
<comment type="caution">
    <text evidence="2">The sequence shown here is derived from an EMBL/GenBank/DDBJ whole genome shotgun (WGS) entry which is preliminary data.</text>
</comment>
<dbReference type="OrthoDB" id="5183775at2"/>
<dbReference type="AlphaFoldDB" id="A0A7W6FVT9"/>
<dbReference type="EMBL" id="JACIDO010000007">
    <property type="protein sequence ID" value="MBB3937185.1"/>
    <property type="molecule type" value="Genomic_DNA"/>
</dbReference>
<feature type="compositionally biased region" description="Basic and acidic residues" evidence="1">
    <location>
        <begin position="62"/>
        <end position="72"/>
    </location>
</feature>
<accession>A0A7W6FVT9</accession>
<evidence type="ECO:0000313" key="2">
    <source>
        <dbReference type="EMBL" id="MBB3937185.1"/>
    </source>
</evidence>
<gene>
    <name evidence="2" type="ORF">GGR05_003350</name>
</gene>
<name>A0A7W6FVT9_9HYPH</name>
<sequence length="72" mass="7995">MSLCLSPDDTRIETPYTALTPDTLGARLRRLFLSAADQDTAELMPAPRVERSAFRKPTPGRPAREEINALLL</sequence>
<evidence type="ECO:0000256" key="1">
    <source>
        <dbReference type="SAM" id="MobiDB-lite"/>
    </source>
</evidence>
<dbReference type="RefSeq" id="WP_090965235.1">
    <property type="nucleotide sequence ID" value="NZ_CP181348.1"/>
</dbReference>
<keyword evidence="3" id="KW-1185">Reference proteome</keyword>
<reference evidence="2 3" key="1">
    <citation type="submission" date="2020-08" db="EMBL/GenBank/DDBJ databases">
        <title>Genomic Encyclopedia of Type Strains, Phase IV (KMG-IV): sequencing the most valuable type-strain genomes for metagenomic binning, comparative biology and taxonomic classification.</title>
        <authorList>
            <person name="Goeker M."/>
        </authorList>
    </citation>
    <scope>NUCLEOTIDE SEQUENCE [LARGE SCALE GENOMIC DNA]</scope>
    <source>
        <strain evidence="2 3">DSM 25024</strain>
    </source>
</reference>
<feature type="region of interest" description="Disordered" evidence="1">
    <location>
        <begin position="53"/>
        <end position="72"/>
    </location>
</feature>
<organism evidence="2 3">
    <name type="scientific">Aureimonas phyllosphaerae</name>
    <dbReference type="NCBI Taxonomy" id="1166078"/>
    <lineage>
        <taxon>Bacteria</taxon>
        <taxon>Pseudomonadati</taxon>
        <taxon>Pseudomonadota</taxon>
        <taxon>Alphaproteobacteria</taxon>
        <taxon>Hyphomicrobiales</taxon>
        <taxon>Aurantimonadaceae</taxon>
        <taxon>Aureimonas</taxon>
    </lineage>
</organism>
<dbReference type="Proteomes" id="UP000531216">
    <property type="component" value="Unassembled WGS sequence"/>
</dbReference>
<evidence type="ECO:0000313" key="3">
    <source>
        <dbReference type="Proteomes" id="UP000531216"/>
    </source>
</evidence>
<proteinExistence type="predicted"/>